<sequence>MTTRDSSIEESHRPPAQWYTCSGFQRDLLLGVVTHDRLDESPYGVALQEWLGARYPRDVVRSRVYHNLGELVEAGLLARDGSSAYRTPYRLTDASKQCLATHGQFVNALDLQALVPDTELE</sequence>
<reference evidence="1 2" key="1">
    <citation type="submission" date="2022-06" db="EMBL/GenBank/DDBJ databases">
        <title>Haloarcula sp. a new haloarchaeum isolate from saline soil.</title>
        <authorList>
            <person name="Strakova D."/>
            <person name="Galisteo C."/>
            <person name="Sanchez-Porro C."/>
            <person name="Ventosa A."/>
        </authorList>
    </citation>
    <scope>NUCLEOTIDE SEQUENCE [LARGE SCALE GENOMIC DNA]</scope>
    <source>
        <strain evidence="1 2">S1CR25-12</strain>
    </source>
</reference>
<dbReference type="InterPro" id="IPR036390">
    <property type="entry name" value="WH_DNA-bd_sf"/>
</dbReference>
<evidence type="ECO:0000313" key="2">
    <source>
        <dbReference type="Proteomes" id="UP001259659"/>
    </source>
</evidence>
<comment type="caution">
    <text evidence="1">The sequence shown here is derived from an EMBL/GenBank/DDBJ whole genome shotgun (WGS) entry which is preliminary data.</text>
</comment>
<dbReference type="Proteomes" id="UP001259659">
    <property type="component" value="Unassembled WGS sequence"/>
</dbReference>
<dbReference type="SUPFAM" id="SSF46785">
    <property type="entry name" value="Winged helix' DNA-binding domain"/>
    <property type="match status" value="1"/>
</dbReference>
<proteinExistence type="predicted"/>
<organism evidence="1 2">
    <name type="scientific">Haloarcula saliterrae</name>
    <dbReference type="NCBI Taxonomy" id="2950534"/>
    <lineage>
        <taxon>Archaea</taxon>
        <taxon>Methanobacteriati</taxon>
        <taxon>Methanobacteriota</taxon>
        <taxon>Stenosarchaea group</taxon>
        <taxon>Halobacteria</taxon>
        <taxon>Halobacteriales</taxon>
        <taxon>Haloarculaceae</taxon>
        <taxon>Haloarcula</taxon>
    </lineage>
</organism>
<dbReference type="EMBL" id="JAMQON010000009">
    <property type="protein sequence ID" value="MDS0261895.1"/>
    <property type="molecule type" value="Genomic_DNA"/>
</dbReference>
<protein>
    <submittedName>
        <fullName evidence="1">Helix-turn-helix transcriptional regulator</fullName>
    </submittedName>
</protein>
<name>A0ABU2FJ86_9EURY</name>
<gene>
    <name evidence="1" type="ORF">NDI56_21040</name>
</gene>
<dbReference type="InterPro" id="IPR036388">
    <property type="entry name" value="WH-like_DNA-bd_sf"/>
</dbReference>
<keyword evidence="2" id="KW-1185">Reference proteome</keyword>
<dbReference type="RefSeq" id="WP_310921746.1">
    <property type="nucleotide sequence ID" value="NZ_JAMQON010000009.1"/>
</dbReference>
<evidence type="ECO:0000313" key="1">
    <source>
        <dbReference type="EMBL" id="MDS0261895.1"/>
    </source>
</evidence>
<accession>A0ABU2FJ86</accession>
<dbReference type="Gene3D" id="1.10.10.10">
    <property type="entry name" value="Winged helix-like DNA-binding domain superfamily/Winged helix DNA-binding domain"/>
    <property type="match status" value="1"/>
</dbReference>